<gene>
    <name evidence="5" type="ORF">POCTA_138.1.T1400195</name>
</gene>
<evidence type="ECO:0000256" key="1">
    <source>
        <dbReference type="ARBA" id="ARBA00022729"/>
    </source>
</evidence>
<keyword evidence="1" id="KW-0732">Signal</keyword>
<keyword evidence="6" id="KW-1185">Reference proteome</keyword>
<evidence type="ECO:0000313" key="6">
    <source>
        <dbReference type="Proteomes" id="UP000683925"/>
    </source>
</evidence>
<keyword evidence="4" id="KW-0472">Membrane</keyword>
<dbReference type="PANTHER" id="PTHR38934">
    <property type="entry name" value="HYPHALLY REGULATED CELL WALL PROTEIN 1"/>
    <property type="match status" value="1"/>
</dbReference>
<dbReference type="Proteomes" id="UP000683925">
    <property type="component" value="Unassembled WGS sequence"/>
</dbReference>
<organism evidence="5 6">
    <name type="scientific">Paramecium octaurelia</name>
    <dbReference type="NCBI Taxonomy" id="43137"/>
    <lineage>
        <taxon>Eukaryota</taxon>
        <taxon>Sar</taxon>
        <taxon>Alveolata</taxon>
        <taxon>Ciliophora</taxon>
        <taxon>Intramacronucleata</taxon>
        <taxon>Oligohymenophorea</taxon>
        <taxon>Peniculida</taxon>
        <taxon>Parameciidae</taxon>
        <taxon>Paramecium</taxon>
    </lineage>
</organism>
<accession>A0A8S1Y6N8</accession>
<dbReference type="PANTHER" id="PTHR38934:SF6">
    <property type="entry name" value="CHROMOSOME UNDETERMINED SCAFFOLD_176, WHOLE GENOME SHOTGUN SEQUENCE"/>
    <property type="match status" value="1"/>
</dbReference>
<evidence type="ECO:0008006" key="7">
    <source>
        <dbReference type="Google" id="ProtNLM"/>
    </source>
</evidence>
<proteinExistence type="predicted"/>
<feature type="transmembrane region" description="Helical" evidence="4">
    <location>
        <begin position="436"/>
        <end position="454"/>
    </location>
</feature>
<evidence type="ECO:0000256" key="3">
    <source>
        <dbReference type="ARBA" id="ARBA00023157"/>
    </source>
</evidence>
<evidence type="ECO:0000256" key="2">
    <source>
        <dbReference type="ARBA" id="ARBA00022737"/>
    </source>
</evidence>
<dbReference type="OrthoDB" id="409374at2759"/>
<dbReference type="InterPro" id="IPR011936">
    <property type="entry name" value="Myxo_disulph_rpt"/>
</dbReference>
<dbReference type="NCBIfam" id="TIGR02232">
    <property type="entry name" value="myxo_disulf_rpt"/>
    <property type="match status" value="1"/>
</dbReference>
<evidence type="ECO:0000313" key="5">
    <source>
        <dbReference type="EMBL" id="CAD8207364.1"/>
    </source>
</evidence>
<reference evidence="5" key="1">
    <citation type="submission" date="2021-01" db="EMBL/GenBank/DDBJ databases">
        <authorList>
            <consortium name="Genoscope - CEA"/>
            <person name="William W."/>
        </authorList>
    </citation>
    <scope>NUCLEOTIDE SEQUENCE</scope>
</reference>
<protein>
    <recommendedName>
        <fullName evidence="7">Transmembrane protein</fullName>
    </recommendedName>
</protein>
<keyword evidence="4" id="KW-0812">Transmembrane</keyword>
<sequence length="560" mass="66406">MQVEFRIMKREYQLPDQQQPQPMQISNQQKEIYDIFEYYFKRKTIENCLYSLFGQCLECQTFYKPSLNKNQCILKCDDGIVIENEICDDQNNIQYDDCYKCQLSCQLECNYCIQKQCYSCIDGWQLIDQKMLSNLWDGLLAISSLEQCDDGNYQPQDGWYNCKLEFNSYCFQCDSTNTCLLCVENLEQNEKINVNQYVEMKLLYKDEKSVNTKMIFNFMDVINVTFNALKIVCARNVMKDIIQLKKNVKNQQSMILMKIMKSLQSICRKMWRWKLINLEEFDDGNYYNGNGCSSYCIIEENWKCNKDSPNSCFLQTNIPQNVKIKHLNINLFYQSSNEAKLVSNLNFTQSIQININIKQQLTLYDFSRQYYYSGYQFNLFYYGFVRNHNFSISLHSSLVDNNNMPVNLPSQSLFLKTPKIINQNQINNIANKFQNLGNILIIGLGAISILMLLFKQPLPCFEIFDLLQFQSYLKFLNVNYPLNLQIYFNLQKLQQLSQFQYTLQKQIFLIIQLLRTSFQVQVSFKNIKQMLTYIQIFRVNSLKLPSLVCCTYFYKFIQKS</sequence>
<dbReference type="Pfam" id="PF13948">
    <property type="entry name" value="DUF4215"/>
    <property type="match status" value="2"/>
</dbReference>
<keyword evidence="3" id="KW-1015">Disulfide bond</keyword>
<keyword evidence="2" id="KW-0677">Repeat</keyword>
<evidence type="ECO:0000256" key="4">
    <source>
        <dbReference type="SAM" id="Phobius"/>
    </source>
</evidence>
<name>A0A8S1Y6N8_PAROT</name>
<dbReference type="EMBL" id="CAJJDP010000141">
    <property type="protein sequence ID" value="CAD8207364.1"/>
    <property type="molecule type" value="Genomic_DNA"/>
</dbReference>
<dbReference type="AlphaFoldDB" id="A0A8S1Y6N8"/>
<keyword evidence="4" id="KW-1133">Transmembrane helix</keyword>
<comment type="caution">
    <text evidence="5">The sequence shown here is derived from an EMBL/GenBank/DDBJ whole genome shotgun (WGS) entry which is preliminary data.</text>
</comment>